<keyword evidence="8" id="KW-1185">Reference proteome</keyword>
<dbReference type="EMBL" id="GG738849">
    <property type="protein sequence ID" value="EFC48845.1"/>
    <property type="molecule type" value="Genomic_DNA"/>
</dbReference>
<reference evidence="7 8" key="1">
    <citation type="journal article" date="2010" name="Cell">
        <title>The genome of Naegleria gruberi illuminates early eukaryotic versatility.</title>
        <authorList>
            <person name="Fritz-Laylin L.K."/>
            <person name="Prochnik S.E."/>
            <person name="Ginger M.L."/>
            <person name="Dacks J.B."/>
            <person name="Carpenter M.L."/>
            <person name="Field M.C."/>
            <person name="Kuo A."/>
            <person name="Paredez A."/>
            <person name="Chapman J."/>
            <person name="Pham J."/>
            <person name="Shu S."/>
            <person name="Neupane R."/>
            <person name="Cipriano M."/>
            <person name="Mancuso J."/>
            <person name="Tu H."/>
            <person name="Salamov A."/>
            <person name="Lindquist E."/>
            <person name="Shapiro H."/>
            <person name="Lucas S."/>
            <person name="Grigoriev I.V."/>
            <person name="Cande W.Z."/>
            <person name="Fulton C."/>
            <person name="Rokhsar D.S."/>
            <person name="Dawson S.C."/>
        </authorList>
    </citation>
    <scope>NUCLEOTIDE SEQUENCE [LARGE SCALE GENOMIC DNA]</scope>
    <source>
        <strain evidence="7 8">NEG-M</strain>
    </source>
</reference>
<evidence type="ECO:0000256" key="2">
    <source>
        <dbReference type="ARBA" id="ARBA00022741"/>
    </source>
</evidence>
<feature type="binding site" evidence="4">
    <location>
        <begin position="125"/>
        <end position="128"/>
    </location>
    <ligand>
        <name>GTP</name>
        <dbReference type="ChEBI" id="CHEBI:37565"/>
    </ligand>
</feature>
<dbReference type="FunFam" id="3.40.50.300:FF:001166">
    <property type="entry name" value="ADP-ribosylation factor D"/>
    <property type="match status" value="1"/>
</dbReference>
<keyword evidence="5" id="KW-0479">Metal-binding</keyword>
<dbReference type="GO" id="GO:0003924">
    <property type="term" value="F:GTPase activity"/>
    <property type="evidence" value="ECO:0007669"/>
    <property type="project" value="InterPro"/>
</dbReference>
<dbReference type="SMART" id="SM00178">
    <property type="entry name" value="SAR"/>
    <property type="match status" value="1"/>
</dbReference>
<dbReference type="InParanoid" id="D2V256"/>
<feature type="binding site" evidence="4">
    <location>
        <position position="69"/>
    </location>
    <ligand>
        <name>GTP</name>
        <dbReference type="ChEBI" id="CHEBI:37565"/>
    </ligand>
</feature>
<dbReference type="Proteomes" id="UP000006671">
    <property type="component" value="Unassembled WGS sequence"/>
</dbReference>
<dbReference type="SUPFAM" id="SSF52540">
    <property type="entry name" value="P-loop containing nucleoside triphosphate hydrolases"/>
    <property type="match status" value="1"/>
</dbReference>
<dbReference type="Pfam" id="PF00025">
    <property type="entry name" value="Arf"/>
    <property type="match status" value="1"/>
</dbReference>
<dbReference type="InterPro" id="IPR024156">
    <property type="entry name" value="Small_GTPase_ARF"/>
</dbReference>
<evidence type="ECO:0000256" key="6">
    <source>
        <dbReference type="RuleBase" id="RU003925"/>
    </source>
</evidence>
<sequence>MVGFFEKLGIKRKRLNLIVCGLEGSGKSTLVNHLKSTSEQKENIIPTAGYSLEEFSRNGFLCRLFDLSGAGKYRSMWKYFFENLEGIMFVVDITDTKRLCVARDELHDLLSNKALHGVPILVCANKIDVEQKKVSLAQIHNILSLEGSNREWKIEGTSGKEGTGIEESFRWLINSAATFVRAKKEAERQIIVSNQQVQKSDGLN</sequence>
<dbReference type="GO" id="GO:0005525">
    <property type="term" value="F:GTP binding"/>
    <property type="evidence" value="ECO:0007669"/>
    <property type="project" value="UniProtKB-KW"/>
</dbReference>
<dbReference type="AlphaFoldDB" id="D2V256"/>
<comment type="similarity">
    <text evidence="1 6">Belongs to the small GTPase superfamily. Arf family.</text>
</comment>
<organism evidence="8">
    <name type="scientific">Naegleria gruberi</name>
    <name type="common">Amoeba</name>
    <dbReference type="NCBI Taxonomy" id="5762"/>
    <lineage>
        <taxon>Eukaryota</taxon>
        <taxon>Discoba</taxon>
        <taxon>Heterolobosea</taxon>
        <taxon>Tetramitia</taxon>
        <taxon>Eutetramitia</taxon>
        <taxon>Vahlkampfiidae</taxon>
        <taxon>Naegleria</taxon>
    </lineage>
</organism>
<dbReference type="GO" id="GO:0046872">
    <property type="term" value="F:metal ion binding"/>
    <property type="evidence" value="ECO:0007669"/>
    <property type="project" value="UniProtKB-KW"/>
</dbReference>
<dbReference type="GeneID" id="8855142"/>
<evidence type="ECO:0000256" key="4">
    <source>
        <dbReference type="PIRSR" id="PIRSR606689-1"/>
    </source>
</evidence>
<dbReference type="PRINTS" id="PR00328">
    <property type="entry name" value="SAR1GTPBP"/>
</dbReference>
<feature type="binding site" evidence="4">
    <location>
        <begin position="21"/>
        <end position="28"/>
    </location>
    <ligand>
        <name>GTP</name>
        <dbReference type="ChEBI" id="CHEBI:37565"/>
    </ligand>
</feature>
<proteinExistence type="inferred from homology"/>
<dbReference type="eggNOG" id="KOG0070">
    <property type="taxonomic scope" value="Eukaryota"/>
</dbReference>
<dbReference type="SMART" id="SM00177">
    <property type="entry name" value="ARF"/>
    <property type="match status" value="1"/>
</dbReference>
<dbReference type="OrthoDB" id="442317at2759"/>
<dbReference type="InterPro" id="IPR027417">
    <property type="entry name" value="P-loop_NTPase"/>
</dbReference>
<dbReference type="Gene3D" id="3.40.50.300">
    <property type="entry name" value="P-loop containing nucleotide triphosphate hydrolases"/>
    <property type="match status" value="1"/>
</dbReference>
<evidence type="ECO:0000313" key="7">
    <source>
        <dbReference type="EMBL" id="EFC48845.1"/>
    </source>
</evidence>
<accession>D2V256</accession>
<feature type="binding site" evidence="5">
    <location>
        <position position="47"/>
    </location>
    <ligand>
        <name>Mg(2+)</name>
        <dbReference type="ChEBI" id="CHEBI:18420"/>
    </ligand>
</feature>
<dbReference type="InterPro" id="IPR005225">
    <property type="entry name" value="Small_GTP-bd"/>
</dbReference>
<evidence type="ECO:0000256" key="3">
    <source>
        <dbReference type="ARBA" id="ARBA00023134"/>
    </source>
</evidence>
<gene>
    <name evidence="7" type="ORF">NAEGRDRAFT_62886</name>
</gene>
<evidence type="ECO:0000313" key="8">
    <source>
        <dbReference type="Proteomes" id="UP000006671"/>
    </source>
</evidence>
<dbReference type="RefSeq" id="XP_002681589.1">
    <property type="nucleotide sequence ID" value="XM_002681543.1"/>
</dbReference>
<evidence type="ECO:0000256" key="1">
    <source>
        <dbReference type="ARBA" id="ARBA00010290"/>
    </source>
</evidence>
<name>D2V256_NAEGR</name>
<dbReference type="KEGG" id="ngr:NAEGRDRAFT_62886"/>
<dbReference type="InterPro" id="IPR006689">
    <property type="entry name" value="Small_GTPase_ARF/SAR"/>
</dbReference>
<dbReference type="VEuPathDB" id="AmoebaDB:NAEGRDRAFT_62886"/>
<dbReference type="PROSITE" id="PS51419">
    <property type="entry name" value="RAB"/>
    <property type="match status" value="1"/>
</dbReference>
<dbReference type="NCBIfam" id="TIGR00231">
    <property type="entry name" value="small_GTP"/>
    <property type="match status" value="1"/>
</dbReference>
<dbReference type="PROSITE" id="PS51417">
    <property type="entry name" value="ARF"/>
    <property type="match status" value="1"/>
</dbReference>
<feature type="binding site" evidence="5">
    <location>
        <position position="28"/>
    </location>
    <ligand>
        <name>Mg(2+)</name>
        <dbReference type="ChEBI" id="CHEBI:18420"/>
    </ligand>
</feature>
<dbReference type="SMART" id="SM00175">
    <property type="entry name" value="RAB"/>
    <property type="match status" value="1"/>
</dbReference>
<keyword evidence="3 4" id="KW-0342">GTP-binding</keyword>
<keyword evidence="2 4" id="KW-0547">Nucleotide-binding</keyword>
<evidence type="ECO:0000256" key="5">
    <source>
        <dbReference type="PIRSR" id="PIRSR606689-2"/>
    </source>
</evidence>
<dbReference type="STRING" id="5762.D2V256"/>
<keyword evidence="5" id="KW-0460">Magnesium</keyword>
<protein>
    <submittedName>
        <fullName evidence="7">ARF/SAR family small GTPase</fullName>
    </submittedName>
</protein>
<dbReference type="PANTHER" id="PTHR11711">
    <property type="entry name" value="ADP RIBOSYLATION FACTOR-RELATED"/>
    <property type="match status" value="1"/>
</dbReference>